<feature type="region of interest" description="Disordered" evidence="1">
    <location>
        <begin position="1"/>
        <end position="78"/>
    </location>
</feature>
<feature type="compositionally biased region" description="Polar residues" evidence="1">
    <location>
        <begin position="56"/>
        <end position="69"/>
    </location>
</feature>
<evidence type="ECO:0000313" key="3">
    <source>
        <dbReference type="Proteomes" id="UP000593567"/>
    </source>
</evidence>
<proteinExistence type="predicted"/>
<dbReference type="EMBL" id="VXIV02002130">
    <property type="protein sequence ID" value="KAF6027170.1"/>
    <property type="molecule type" value="Genomic_DNA"/>
</dbReference>
<reference evidence="2" key="1">
    <citation type="submission" date="2020-06" db="EMBL/GenBank/DDBJ databases">
        <title>Draft genome of Bugula neritina, a colonial animal packing powerful symbionts and potential medicines.</title>
        <authorList>
            <person name="Rayko M."/>
        </authorList>
    </citation>
    <scope>NUCLEOTIDE SEQUENCE [LARGE SCALE GENOMIC DNA]</scope>
    <source>
        <strain evidence="2">Kwan_BN1</strain>
    </source>
</reference>
<comment type="caution">
    <text evidence="2">The sequence shown here is derived from an EMBL/GenBank/DDBJ whole genome shotgun (WGS) entry which is preliminary data.</text>
</comment>
<gene>
    <name evidence="2" type="ORF">EB796_014519</name>
</gene>
<organism evidence="2 3">
    <name type="scientific">Bugula neritina</name>
    <name type="common">Brown bryozoan</name>
    <name type="synonym">Sertularia neritina</name>
    <dbReference type="NCBI Taxonomy" id="10212"/>
    <lineage>
        <taxon>Eukaryota</taxon>
        <taxon>Metazoa</taxon>
        <taxon>Spiralia</taxon>
        <taxon>Lophotrochozoa</taxon>
        <taxon>Bryozoa</taxon>
        <taxon>Gymnolaemata</taxon>
        <taxon>Cheilostomatida</taxon>
        <taxon>Flustrina</taxon>
        <taxon>Buguloidea</taxon>
        <taxon>Bugulidae</taxon>
        <taxon>Bugula</taxon>
    </lineage>
</organism>
<feature type="compositionally biased region" description="Polar residues" evidence="1">
    <location>
        <begin position="21"/>
        <end position="48"/>
    </location>
</feature>
<accession>A0A7J7JLN1</accession>
<protein>
    <submittedName>
        <fullName evidence="2">Uncharacterized protein</fullName>
    </submittedName>
</protein>
<name>A0A7J7JLN1_BUGNE</name>
<sequence>MYTVNSKDSHAVTDSPPVFTHSANSHSINSNLTPTQVDTKDSNVSQSEGSEKILSASDQTNETVSTASGQGDKIWEEF</sequence>
<evidence type="ECO:0000313" key="2">
    <source>
        <dbReference type="EMBL" id="KAF6027170.1"/>
    </source>
</evidence>
<dbReference type="AlphaFoldDB" id="A0A7J7JLN1"/>
<dbReference type="Proteomes" id="UP000593567">
    <property type="component" value="Unassembled WGS sequence"/>
</dbReference>
<keyword evidence="3" id="KW-1185">Reference proteome</keyword>
<evidence type="ECO:0000256" key="1">
    <source>
        <dbReference type="SAM" id="MobiDB-lite"/>
    </source>
</evidence>